<dbReference type="PROSITE" id="PS51510">
    <property type="entry name" value="PHOSPHAGEN_KINASE_C"/>
    <property type="match status" value="1"/>
</dbReference>
<keyword evidence="4 7" id="KW-0418">Kinase</keyword>
<feature type="domain" description="Phosphagen kinase N-terminal" evidence="8">
    <location>
        <begin position="43"/>
        <end position="129"/>
    </location>
</feature>
<evidence type="ECO:0000313" key="11">
    <source>
        <dbReference type="Proteomes" id="UP000276133"/>
    </source>
</evidence>
<name>A0A3M7SA50_BRAPC</name>
<dbReference type="Gene3D" id="3.30.590.10">
    <property type="entry name" value="Glutamine synthetase/guanido kinase, catalytic domain"/>
    <property type="match status" value="1"/>
</dbReference>
<dbReference type="PANTHER" id="PTHR11547:SF57">
    <property type="entry name" value="PHOSPHAGEN KINASE C-TERMINAL DOMAIN-CONTAINING PROTEIN"/>
    <property type="match status" value="1"/>
</dbReference>
<keyword evidence="5 7" id="KW-0067">ATP-binding</keyword>
<dbReference type="InterPro" id="IPR000749">
    <property type="entry name" value="ATP-guanido_PTrfase"/>
</dbReference>
<comment type="caution">
    <text evidence="10">The sequence shown here is derived from an EMBL/GenBank/DDBJ whole genome shotgun (WGS) entry which is preliminary data.</text>
</comment>
<dbReference type="GO" id="GO:0005615">
    <property type="term" value="C:extracellular space"/>
    <property type="evidence" value="ECO:0007669"/>
    <property type="project" value="TreeGrafter"/>
</dbReference>
<sequence length="418" mass="47397">MYKNFLTKLPIRVIAASVGGLLVYQKVGEISEQPLSAAGLNYSRRFYPASSEYPDLTRNRNIMARNLTQDLYARLRDRRTPNGFTVDNAIQPGVDNSGTYAFTGIVAGDEESYVVFRELFDKVILEKHGYKPDQVHPTDLDASKIQNAQLDPEYVLSIRLRVIRNIKGYCLPSFCTRGERRDIENIIVKALYSLKDLNGTYYALKELSQDEETSLANKEIYMNRPYHPNDLSANLGKDWPDARGIWLNHDRTLAAFVNRRDHVVLSLMDRSSDLGASFTKFVDFVKKFEDQVVAQKWKLMHNKHLGYVTTDPKNLGTTLKLTVRVNLPNLCHDSRLSAILKILNLSQSFKLIGDNFDIDEPVDKGDTTHSVAEISSKITLGKSEVEITQAFIQSINKLIEVEKIVANGGQLDEFLYPK</sequence>
<evidence type="ECO:0000256" key="3">
    <source>
        <dbReference type="ARBA" id="ARBA00022741"/>
    </source>
</evidence>
<dbReference type="Pfam" id="PF00217">
    <property type="entry name" value="ATP-gua_Ptrans"/>
    <property type="match status" value="1"/>
</dbReference>
<dbReference type="GO" id="GO:0046314">
    <property type="term" value="P:phosphocreatine biosynthetic process"/>
    <property type="evidence" value="ECO:0007669"/>
    <property type="project" value="InterPro"/>
</dbReference>
<proteinExistence type="inferred from homology"/>
<evidence type="ECO:0000256" key="6">
    <source>
        <dbReference type="PROSITE-ProRule" id="PRU00842"/>
    </source>
</evidence>
<dbReference type="InterPro" id="IPR036802">
    <property type="entry name" value="ATP-guanido_PTrfase_N_sf"/>
</dbReference>
<evidence type="ECO:0000256" key="1">
    <source>
        <dbReference type="ARBA" id="ARBA00006798"/>
    </source>
</evidence>
<dbReference type="SUPFAM" id="SSF48034">
    <property type="entry name" value="Guanido kinase N-terminal domain"/>
    <property type="match status" value="1"/>
</dbReference>
<keyword evidence="3 7" id="KW-0547">Nucleotide-binding</keyword>
<dbReference type="FunFam" id="1.10.135.10:FF:000005">
    <property type="entry name" value="Glycocyamine kinase beta chain"/>
    <property type="match status" value="1"/>
</dbReference>
<dbReference type="InterPro" id="IPR022413">
    <property type="entry name" value="ATP-guanido_PTrfase_N"/>
</dbReference>
<evidence type="ECO:0000256" key="4">
    <source>
        <dbReference type="ARBA" id="ARBA00022777"/>
    </source>
</evidence>
<feature type="binding site" evidence="7">
    <location>
        <begin position="320"/>
        <end position="324"/>
    </location>
    <ligand>
        <name>ATP</name>
        <dbReference type="ChEBI" id="CHEBI:30616"/>
    </ligand>
</feature>
<dbReference type="OrthoDB" id="430219at2759"/>
<evidence type="ECO:0000259" key="8">
    <source>
        <dbReference type="PROSITE" id="PS51509"/>
    </source>
</evidence>
<dbReference type="Proteomes" id="UP000276133">
    <property type="component" value="Unassembled WGS sequence"/>
</dbReference>
<gene>
    <name evidence="10" type="ORF">BpHYR1_004456</name>
</gene>
<dbReference type="GO" id="GO:0005524">
    <property type="term" value="F:ATP binding"/>
    <property type="evidence" value="ECO:0007669"/>
    <property type="project" value="UniProtKB-UniRule"/>
</dbReference>
<feature type="domain" description="Phosphagen kinase C-terminal" evidence="9">
    <location>
        <begin position="154"/>
        <end position="405"/>
    </location>
</feature>
<evidence type="ECO:0000256" key="2">
    <source>
        <dbReference type="ARBA" id="ARBA00022679"/>
    </source>
</evidence>
<protein>
    <submittedName>
        <fullName evidence="10">Creatine kinase S-mitochondrial</fullName>
    </submittedName>
</protein>
<evidence type="ECO:0000256" key="7">
    <source>
        <dbReference type="PROSITE-ProRule" id="PRU00843"/>
    </source>
</evidence>
<dbReference type="GO" id="GO:0004111">
    <property type="term" value="F:creatine kinase activity"/>
    <property type="evidence" value="ECO:0007669"/>
    <property type="project" value="InterPro"/>
</dbReference>
<organism evidence="10 11">
    <name type="scientific">Brachionus plicatilis</name>
    <name type="common">Marine rotifer</name>
    <name type="synonym">Brachionus muelleri</name>
    <dbReference type="NCBI Taxonomy" id="10195"/>
    <lineage>
        <taxon>Eukaryota</taxon>
        <taxon>Metazoa</taxon>
        <taxon>Spiralia</taxon>
        <taxon>Gnathifera</taxon>
        <taxon>Rotifera</taxon>
        <taxon>Eurotatoria</taxon>
        <taxon>Monogononta</taxon>
        <taxon>Pseudotrocha</taxon>
        <taxon>Ploima</taxon>
        <taxon>Brachionidae</taxon>
        <taxon>Brachionus</taxon>
    </lineage>
</organism>
<dbReference type="PANTHER" id="PTHR11547">
    <property type="entry name" value="ARGININE OR CREATINE KINASE"/>
    <property type="match status" value="1"/>
</dbReference>
<comment type="similarity">
    <text evidence="1 6">Belongs to the ATP:guanido phosphotransferase family.</text>
</comment>
<keyword evidence="2 7" id="KW-0808">Transferase</keyword>
<dbReference type="InterPro" id="IPR014746">
    <property type="entry name" value="Gln_synth/guanido_kin_cat_dom"/>
</dbReference>
<feature type="binding site" evidence="7">
    <location>
        <begin position="349"/>
        <end position="354"/>
    </location>
    <ligand>
        <name>ATP</name>
        <dbReference type="ChEBI" id="CHEBI:30616"/>
    </ligand>
</feature>
<accession>A0A3M7SA50</accession>
<dbReference type="Pfam" id="PF02807">
    <property type="entry name" value="ATP-gua_PtransN"/>
    <property type="match status" value="1"/>
</dbReference>
<dbReference type="PROSITE" id="PS51509">
    <property type="entry name" value="PHOSPHAGEN_KINASE_N"/>
    <property type="match status" value="1"/>
</dbReference>
<dbReference type="AlphaFoldDB" id="A0A3M7SA50"/>
<evidence type="ECO:0000256" key="5">
    <source>
        <dbReference type="ARBA" id="ARBA00022840"/>
    </source>
</evidence>
<dbReference type="InterPro" id="IPR022414">
    <property type="entry name" value="ATP-guanido_PTrfase_cat"/>
</dbReference>
<dbReference type="Gene3D" id="1.10.135.10">
    <property type="entry name" value="ATP:guanido phosphotransferase, N-terminal domain"/>
    <property type="match status" value="1"/>
</dbReference>
<dbReference type="STRING" id="10195.A0A3M7SA50"/>
<reference evidence="10 11" key="1">
    <citation type="journal article" date="2018" name="Sci. Rep.">
        <title>Genomic signatures of local adaptation to the degree of environmental predictability in rotifers.</title>
        <authorList>
            <person name="Franch-Gras L."/>
            <person name="Hahn C."/>
            <person name="Garcia-Roger E.M."/>
            <person name="Carmona M.J."/>
            <person name="Serra M."/>
            <person name="Gomez A."/>
        </authorList>
    </citation>
    <scope>NUCLEOTIDE SEQUENCE [LARGE SCALE GENOMIC DNA]</scope>
    <source>
        <strain evidence="10">HYR1</strain>
    </source>
</reference>
<evidence type="ECO:0000313" key="10">
    <source>
        <dbReference type="EMBL" id="RNA32448.1"/>
    </source>
</evidence>
<dbReference type="EMBL" id="REGN01001795">
    <property type="protein sequence ID" value="RNA32448.1"/>
    <property type="molecule type" value="Genomic_DNA"/>
</dbReference>
<feature type="binding site" evidence="7">
    <location>
        <begin position="157"/>
        <end position="161"/>
    </location>
    <ligand>
        <name>ATP</name>
        <dbReference type="ChEBI" id="CHEBI:30616"/>
    </ligand>
</feature>
<dbReference type="SUPFAM" id="SSF55931">
    <property type="entry name" value="Glutamine synthetase/guanido kinase"/>
    <property type="match status" value="1"/>
</dbReference>
<evidence type="ECO:0000259" key="9">
    <source>
        <dbReference type="PROSITE" id="PS51510"/>
    </source>
</evidence>
<comment type="caution">
    <text evidence="7">Lacks conserved residue(s) required for the propagation of feature annotation.</text>
</comment>
<keyword evidence="11" id="KW-1185">Reference proteome</keyword>